<feature type="region of interest" description="Disordered" evidence="1">
    <location>
        <begin position="607"/>
        <end position="632"/>
    </location>
</feature>
<proteinExistence type="predicted"/>
<name>A0A075A1W1_OPIVI</name>
<dbReference type="CTD" id="20326774"/>
<reference evidence="2 3" key="1">
    <citation type="submission" date="2013-11" db="EMBL/GenBank/DDBJ databases">
        <title>Opisthorchis viverrini - life in the bile duct.</title>
        <authorList>
            <person name="Young N.D."/>
            <person name="Nagarajan N."/>
            <person name="Lin S.J."/>
            <person name="Korhonen P.K."/>
            <person name="Jex A.R."/>
            <person name="Hall R.S."/>
            <person name="Safavi-Hemami H."/>
            <person name="Kaewkong W."/>
            <person name="Bertrand D."/>
            <person name="Gao S."/>
            <person name="Seet Q."/>
            <person name="Wongkham S."/>
            <person name="Teh B.T."/>
            <person name="Wongkham C."/>
            <person name="Intapan P.M."/>
            <person name="Maleewong W."/>
            <person name="Yang X."/>
            <person name="Hu M."/>
            <person name="Wang Z."/>
            <person name="Hofmann A."/>
            <person name="Sternberg P.W."/>
            <person name="Tan P."/>
            <person name="Wang J."/>
            <person name="Gasser R.B."/>
        </authorList>
    </citation>
    <scope>NUCLEOTIDE SEQUENCE [LARGE SCALE GENOMIC DNA]</scope>
</reference>
<dbReference type="OrthoDB" id="6248443at2759"/>
<feature type="region of interest" description="Disordered" evidence="1">
    <location>
        <begin position="296"/>
        <end position="321"/>
    </location>
</feature>
<evidence type="ECO:0008006" key="4">
    <source>
        <dbReference type="Google" id="ProtNLM"/>
    </source>
</evidence>
<evidence type="ECO:0000313" key="3">
    <source>
        <dbReference type="Proteomes" id="UP000054324"/>
    </source>
</evidence>
<feature type="region of interest" description="Disordered" evidence="1">
    <location>
        <begin position="239"/>
        <end position="276"/>
    </location>
</feature>
<feature type="compositionally biased region" description="Polar residues" evidence="1">
    <location>
        <begin position="533"/>
        <end position="545"/>
    </location>
</feature>
<organism evidence="2 3">
    <name type="scientific">Opisthorchis viverrini</name>
    <name type="common">Southeast Asian liver fluke</name>
    <dbReference type="NCBI Taxonomy" id="6198"/>
    <lineage>
        <taxon>Eukaryota</taxon>
        <taxon>Metazoa</taxon>
        <taxon>Spiralia</taxon>
        <taxon>Lophotrochozoa</taxon>
        <taxon>Platyhelminthes</taxon>
        <taxon>Trematoda</taxon>
        <taxon>Digenea</taxon>
        <taxon>Opisthorchiida</taxon>
        <taxon>Opisthorchiata</taxon>
        <taxon>Opisthorchiidae</taxon>
        <taxon>Opisthorchis</taxon>
    </lineage>
</organism>
<dbReference type="EMBL" id="KL596625">
    <property type="protein sequence ID" value="KER33356.1"/>
    <property type="molecule type" value="Genomic_DNA"/>
</dbReference>
<gene>
    <name evidence="2" type="ORF">T265_12606</name>
</gene>
<accession>A0A075A1W1</accession>
<evidence type="ECO:0000256" key="1">
    <source>
        <dbReference type="SAM" id="MobiDB-lite"/>
    </source>
</evidence>
<sequence>MHESARLGARLLIWDTYGVKAAYRLISRDVCIRLQSELFCCMAETLTVRVAELICLQAFDNRCLRTIARVDWCRRIRNKATRKRAFGCATGTFIEECVQHQEPRWLGHELRMPKHRLPKKVLFSDGDRLIPTAPGWRRWKIWLLIDVSGVLVLSFYPDRLNECVEKEKKLIGQAKQSKTVSIRPPLAPLHRENMNREQGSNRISVTKPNRLSITELTVRGAKPGGPLRVFDPTWMVSSSTPVSDAPLTGGKNPAAPRASSPTKAYRKTSHPDGSEALLPMKKITPQLFITDRRTPNQRIPRPVTKHNHTYPNGIKSDNEDATMLDPANYSALQGALEMLDGACQSTAVDEKYTSETCKECHDTRCFLEEMASEKKAISAFFKGQNQGTHERPNRGIPPETYWPGLRQNEKFRKIVLSDSPDSSSTGRFFSMSSGKSTDNETGVQEFTEHIRGVLRGRVTCLDTNGLDLLTECLHLLGARRITASDALNHNYFDDVLPGNLDLRNLSPEHSIYVNTDSVSKRKNVHTTGRKYLNQPNASNRLNMHASSMDDVRVRSSTFDPEVSSKAESENRSARNSWIDDTDHAHTNSPSDTRALLTDTHDIEHPCVVKDSTAGPNESRKSISEAKGSKSKGRRVKFEVVGYELGSQFNPVTITTPDIFKNDLNLNQKHLTNDMTRPVPHRPSLQRILSNFGNGTAKQSSVSHRSLEREVYIRPSRLSEIADSASG</sequence>
<protein>
    <recommendedName>
        <fullName evidence="4">Protein kinase domain-containing protein</fullName>
    </recommendedName>
</protein>
<feature type="compositionally biased region" description="Basic and acidic residues" evidence="1">
    <location>
        <begin position="562"/>
        <end position="572"/>
    </location>
</feature>
<keyword evidence="3" id="KW-1185">Reference proteome</keyword>
<dbReference type="AlphaFoldDB" id="A0A075A1W1"/>
<dbReference type="GeneID" id="20326774"/>
<dbReference type="KEGG" id="ovi:T265_12606"/>
<dbReference type="Gene3D" id="1.10.510.10">
    <property type="entry name" value="Transferase(Phosphotransferase) domain 1"/>
    <property type="match status" value="1"/>
</dbReference>
<feature type="compositionally biased region" description="Basic and acidic residues" evidence="1">
    <location>
        <begin position="617"/>
        <end position="627"/>
    </location>
</feature>
<dbReference type="RefSeq" id="XP_009162879.1">
    <property type="nucleotide sequence ID" value="XM_009164615.1"/>
</dbReference>
<dbReference type="STRING" id="6198.A0A075A1W1"/>
<feature type="region of interest" description="Disordered" evidence="1">
    <location>
        <begin position="530"/>
        <end position="593"/>
    </location>
</feature>
<evidence type="ECO:0000313" key="2">
    <source>
        <dbReference type="EMBL" id="KER33356.1"/>
    </source>
</evidence>
<feature type="non-terminal residue" evidence="2">
    <location>
        <position position="726"/>
    </location>
</feature>
<dbReference type="Proteomes" id="UP000054324">
    <property type="component" value="Unassembled WGS sequence"/>
</dbReference>